<comment type="caution">
    <text evidence="3">The sequence shown here is derived from an EMBL/GenBank/DDBJ whole genome shotgun (WGS) entry which is preliminary data.</text>
</comment>
<name>A0A8T8STA7_9BASI</name>
<organism evidence="3 4">
    <name type="scientific">Tilletia caries</name>
    <name type="common">wheat bunt fungus</name>
    <dbReference type="NCBI Taxonomy" id="13290"/>
    <lineage>
        <taxon>Eukaryota</taxon>
        <taxon>Fungi</taxon>
        <taxon>Dikarya</taxon>
        <taxon>Basidiomycota</taxon>
        <taxon>Ustilaginomycotina</taxon>
        <taxon>Exobasidiomycetes</taxon>
        <taxon>Tilletiales</taxon>
        <taxon>Tilletiaceae</taxon>
        <taxon>Tilletia</taxon>
    </lineage>
</organism>
<sequence>MPPKNTSEGTPAEDTSGSRARSPPEPTLADIMAEFRAMREEMRRELKDVRGAQDILDSHIGDMSTRVGIIERGRAPRAPSPETVHPPAPYGAPPVESTLYSQGAPQPTVVTRVLPPHLEALDFSTSRAYVPPKVDFADRSLSQRLVDPGMPESDRIKLLELDFNEQSAKEDRKAENDSLWRAAYEIVRRDNPDASKLDLYRKVKAIVDEQTLKAAVENRPSPSRKHDGPERIISYSGIQRITPLAEDTYDAWSSDLWAYLSSNPKARAMLFGNSRLGYDARLDEELGGLLALTVNNHYKNTTLGDLRKEGETRGTYIFAKLKADVNRDSVSRQRLLRQKMLLLAQKSGESVQDYADRLRAIIAQLGNIDSSLTEHEKVEAFLRGLHPSFNTTRETFDTTQFGTGRVFSLNEVVSHLLTIEEKRSLRVITTSMQPLARFGARQATMEADEEQETGDVNLDTLTEDEAHAYVAKFFNNRSSRPRFGPPSGHPREAEWFAGDCNLCGNPGHRAAHCRLRAQLLDGQGPGHKYEAQSMNKGAVDGKQEAEARIARGEEEIELSTFDGKSVKVLGPSLK</sequence>
<feature type="domain" description="Retrotransposon gag" evidence="2">
    <location>
        <begin position="313"/>
        <end position="386"/>
    </location>
</feature>
<reference evidence="3" key="2">
    <citation type="journal article" date="2019" name="IMA Fungus">
        <title>Genome sequencing and comparison of five Tilletia species to identify candidate genes for the detection of regulated species infecting wheat.</title>
        <authorList>
            <person name="Nguyen H.D.T."/>
            <person name="Sultana T."/>
            <person name="Kesanakurti P."/>
            <person name="Hambleton S."/>
        </authorList>
    </citation>
    <scope>NUCLEOTIDE SEQUENCE</scope>
    <source>
        <strain evidence="3">DAOMC 238032</strain>
    </source>
</reference>
<feature type="compositionally biased region" description="Polar residues" evidence="1">
    <location>
        <begin position="1"/>
        <end position="19"/>
    </location>
</feature>
<dbReference type="Proteomes" id="UP000077671">
    <property type="component" value="Unassembled WGS sequence"/>
</dbReference>
<gene>
    <name evidence="3" type="ORF">A4X03_0g6778</name>
</gene>
<dbReference type="AlphaFoldDB" id="A0A8T8STA7"/>
<dbReference type="InterPro" id="IPR005162">
    <property type="entry name" value="Retrotrans_gag_dom"/>
</dbReference>
<protein>
    <recommendedName>
        <fullName evidence="2">Retrotransposon gag domain-containing protein</fullName>
    </recommendedName>
</protein>
<feature type="region of interest" description="Disordered" evidence="1">
    <location>
        <begin position="1"/>
        <end position="27"/>
    </location>
</feature>
<accession>A0A8T8STA7</accession>
<evidence type="ECO:0000256" key="1">
    <source>
        <dbReference type="SAM" id="MobiDB-lite"/>
    </source>
</evidence>
<evidence type="ECO:0000313" key="4">
    <source>
        <dbReference type="Proteomes" id="UP000077671"/>
    </source>
</evidence>
<reference evidence="3" key="1">
    <citation type="submission" date="2016-04" db="EMBL/GenBank/DDBJ databases">
        <authorList>
            <person name="Nguyen H.D."/>
            <person name="Kesanakurti P."/>
            <person name="Cullis J."/>
            <person name="Levesque C.A."/>
            <person name="Hambleton S."/>
        </authorList>
    </citation>
    <scope>NUCLEOTIDE SEQUENCE</scope>
    <source>
        <strain evidence="3">DAOMC 238032</strain>
    </source>
</reference>
<proteinExistence type="predicted"/>
<dbReference type="Pfam" id="PF03732">
    <property type="entry name" value="Retrotrans_gag"/>
    <property type="match status" value="1"/>
</dbReference>
<evidence type="ECO:0000313" key="3">
    <source>
        <dbReference type="EMBL" id="KAE8248427.1"/>
    </source>
</evidence>
<dbReference type="EMBL" id="LWDD02001397">
    <property type="protein sequence ID" value="KAE8248427.1"/>
    <property type="molecule type" value="Genomic_DNA"/>
</dbReference>
<evidence type="ECO:0000259" key="2">
    <source>
        <dbReference type="Pfam" id="PF03732"/>
    </source>
</evidence>